<dbReference type="Gene3D" id="1.50.10.10">
    <property type="match status" value="1"/>
</dbReference>
<protein>
    <recommendedName>
        <fullName evidence="3">Discoidin domain-containing protein</fullName>
    </recommendedName>
</protein>
<organism evidence="1 2">
    <name type="scientific">Spiribacter aquaticus</name>
    <dbReference type="NCBI Taxonomy" id="1935996"/>
    <lineage>
        <taxon>Bacteria</taxon>
        <taxon>Pseudomonadati</taxon>
        <taxon>Pseudomonadota</taxon>
        <taxon>Gammaproteobacteria</taxon>
        <taxon>Chromatiales</taxon>
        <taxon>Ectothiorhodospiraceae</taxon>
        <taxon>Spiribacter</taxon>
    </lineage>
</organism>
<evidence type="ECO:0000313" key="1">
    <source>
        <dbReference type="EMBL" id="TVO66216.1"/>
    </source>
</evidence>
<accession>A0A557RM61</accession>
<proteinExistence type="predicted"/>
<sequence length="774" mass="84873">MRLMALMRWLPWRWVVRRAARSQGFMDPLAVMARLRRFGQPSEVAEPIELLRAGMIFHARGLINTRVIQHNLDWIWPYWIEQQFDPHSPAFLPRAFSITHVNLTHRNWTAVGRPDCAALPIIDPRGLVTPLIDGGSVDAWVRGADGEWLIPSRLPAVDQRLDRGDDDLSVTTTAETGGLQLVSRARVVAAGDGHRLECRYTATAAAGGRLALALRPYNPEGISFIQRLDQALGESPAAAWQWRVFDEQHVMQPARFDFDTHPERIDTSDYESGDVAQQLAGESADGGDAGVTPGRLDCDTGLLTAAAQFDLAPGESRSVTLSVPLPEPADPVAPASWAEALAPAAQLDVPDADYQALYDTALRTLLLHSVEDIYPGPYTYKRFWFRDAAFIIHGLFNAGLLERGRRSLARFPGRQTRATGYFHSQEGEWDSNGQALWIIARHHALTGEWPPGADRDEWLRVIRRGVQWVARKRLPADSDRPEAGLLPAGFSAEHLGPNDYYYWDDQWAHGGLRAVAERLRADGEPALADWVDDEAADLAASLERAYAADGGRLGRPVMPASPRRRMDAGAIGSIAAGFPLQTLAADDARLLGTVGYLLDAHRVNGGFFQEMIHSGVNAYLTLHLAQVLLRAGDADGLALMDAVARLASPTGQWPEAIHPRTDGGCMGDGQHVWAAAEWVSMMRNAFVREEGDGLVLGAGVQPRWLAARTGFGFGPTPTAFGSVRVRFEPTPEGHRVDWRIDGPGPAWIRLAVPGQPPIDRAGDCRSLEMPEAPA</sequence>
<gene>
    <name evidence="1" type="ORF">FPL11_00495</name>
</gene>
<dbReference type="AlphaFoldDB" id="A0A557RM61"/>
<dbReference type="InterPro" id="IPR008928">
    <property type="entry name" value="6-hairpin_glycosidase_sf"/>
</dbReference>
<dbReference type="EMBL" id="VMKP01000001">
    <property type="protein sequence ID" value="TVO66216.1"/>
    <property type="molecule type" value="Genomic_DNA"/>
</dbReference>
<dbReference type="GO" id="GO:0005975">
    <property type="term" value="P:carbohydrate metabolic process"/>
    <property type="evidence" value="ECO:0007669"/>
    <property type="project" value="InterPro"/>
</dbReference>
<dbReference type="InterPro" id="IPR012341">
    <property type="entry name" value="6hp_glycosidase-like_sf"/>
</dbReference>
<evidence type="ECO:0008006" key="3">
    <source>
        <dbReference type="Google" id="ProtNLM"/>
    </source>
</evidence>
<keyword evidence="2" id="KW-1185">Reference proteome</keyword>
<dbReference type="Proteomes" id="UP000316688">
    <property type="component" value="Unassembled WGS sequence"/>
</dbReference>
<evidence type="ECO:0000313" key="2">
    <source>
        <dbReference type="Proteomes" id="UP000316688"/>
    </source>
</evidence>
<name>A0A557RM61_9GAMM</name>
<comment type="caution">
    <text evidence="1">The sequence shown here is derived from an EMBL/GenBank/DDBJ whole genome shotgun (WGS) entry which is preliminary data.</text>
</comment>
<dbReference type="SUPFAM" id="SSF48208">
    <property type="entry name" value="Six-hairpin glycosidases"/>
    <property type="match status" value="1"/>
</dbReference>
<reference evidence="1 2" key="1">
    <citation type="submission" date="2019-07" db="EMBL/GenBank/DDBJ databases">
        <title>Reclasification of Spiribacter aquaticus.</title>
        <authorList>
            <person name="Leon M.J."/>
            <person name="Sanchez-Porro C."/>
            <person name="Ventosa A."/>
        </authorList>
    </citation>
    <scope>NUCLEOTIDE SEQUENCE [LARGE SCALE GENOMIC DNA]</scope>
    <source>
        <strain evidence="1 2">SP30</strain>
    </source>
</reference>